<accession>A0AA48P7V2</accession>
<keyword evidence="1" id="KW-0812">Transmembrane</keyword>
<proteinExistence type="predicted"/>
<name>A0AA48P7V2_9VIRU</name>
<evidence type="ECO:0000313" key="2">
    <source>
        <dbReference type="EMBL" id="DBA11818.1"/>
    </source>
</evidence>
<keyword evidence="1" id="KW-1133">Transmembrane helix</keyword>
<sequence>MFAVKIITLFHIVGTCMMFQIENLGSEIDPDDSAYLVGKNINRGVATLVCITTLSEVRNVYLTDDLTNPTITMKVEKDWSDSQFIANCVDNVRRASVGDIDLHFTIFYCANHGLQAQLTNPPLERDMRVWYCLFDKEFQDGTVSLDYGQIDLSINAMRNLQNQDNPKPVVSVLPDFSDEKFISIGCGVEGVEFPLQISSMTKMVEFHNAELNFNLKGELFGRDSAVSQSLTCSPVVQDRETQISASLYSGEISANDIYANCYNTNPQDYRFEEIHPDLTAFVEENTRLSLYAPTNRTYDFQLTDIFLYKPKNVNDLYTIISNSGMLAFKTFDVTDIKYSTVIVGDEEKEFLMTNGLLDSTIEFMLEPIHRVHQIGFAEFKDGMYICNMDDASFFTMFYLSQPCIEEPFSSVDCGTDFNEHLNFYVNKVDNHTATPECARVSKYAVCMSSNLEPNNLEIKVISPVYNLKDVTQLSFGAYQTEEINRACPRTAHRIITKRDYILGAYESINGHCNWCSRNFAGYSLSNYDPGSVLGDGSERVDKCSQKINKCASEYYSQVQAAIKIPVSLAVKGGTWQCKMYDLESDLTPWNNALSAPLACSGNHLIPSMMKPSKVIYNEQGESFSNFRCEPIPQECIDLGASPTRKLILSSDFGDQERETHLLVGEVDSFSINTYKMLSTYEKVACYSMNDEKVDEVLIKNVLPHGPECNHQTNCSFSNDLSQIVCYFVQTEFCDHPIFFEIVQNFDENNRVDFLQERATDLRDSLVFRVDPVTDSKDINVTLRAFSDYEKTEQIVHDTFWLHDYNVVGECERRVGDGIVIDTTTHDNGFVRITCSDPNFSKPDCKESSAQEITTYFLEVMAYDGTTDYTTFQESHNWHEVFALYKTHHPNNTDTWMANTKLPPDFYQIYNGLWFKQFTYMLFYNELAEHMSLENPILIAKCSKVVDQLGNQKSAYASLDRMSALFHHQRNLDLQNQMTTTERDVVTVNVKVTETPGTESNNDIFIILYSIIGVLGCGIIGAIIAILIYFLRSEDTRRTKQDYNYRMII</sequence>
<keyword evidence="1" id="KW-0472">Membrane</keyword>
<feature type="transmembrane region" description="Helical" evidence="1">
    <location>
        <begin position="1005"/>
        <end position="1030"/>
    </location>
</feature>
<protein>
    <submittedName>
        <fullName evidence="2">ORF117</fullName>
    </submittedName>
</protein>
<reference evidence="2" key="2">
    <citation type="submission" date="2023-01" db="EMBL/GenBank/DDBJ databases">
        <authorList>
            <person name="Rosani U."/>
            <person name="Delmont T.O."/>
            <person name="Gaia M."/>
            <person name="Krupovic M."/>
        </authorList>
    </citation>
    <scope>NUCLEOTIDE SEQUENCE</scope>
    <source>
        <strain evidence="2">MalacoHV1/China/2018</strain>
    </source>
</reference>
<reference evidence="2" key="1">
    <citation type="journal article" date="2023" name="Front. Mar. Sci.">
        <title>Tracing the invertebrate herpesviruses in the global sequence datasets.</title>
        <authorList>
            <person name="Rosani U."/>
            <person name="Gaia M."/>
            <person name="Delmont T.O."/>
            <person name="Krupovic M."/>
        </authorList>
    </citation>
    <scope>NUCLEOTIDE SEQUENCE</scope>
    <source>
        <strain evidence="2">MalacoHV1/China/2018</strain>
    </source>
</reference>
<evidence type="ECO:0000256" key="1">
    <source>
        <dbReference type="SAM" id="Phobius"/>
    </source>
</evidence>
<organism evidence="2">
    <name type="scientific">Malaco herpesvirus 1</name>
    <dbReference type="NCBI Taxonomy" id="3031797"/>
    <lineage>
        <taxon>Viruses</taxon>
        <taxon>Duplodnaviria</taxon>
        <taxon>Heunggongvirae</taxon>
        <taxon>Peploviricota</taxon>
        <taxon>Herviviricetes</taxon>
        <taxon>Herpesvirales</taxon>
        <taxon>Malacoherpesviridae</taxon>
    </lineage>
</organism>
<dbReference type="EMBL" id="BK063096">
    <property type="protein sequence ID" value="DBA11818.1"/>
    <property type="molecule type" value="Genomic_DNA"/>
</dbReference>